<comment type="caution">
    <text evidence="2">The sequence shown here is derived from an EMBL/GenBank/DDBJ whole genome shotgun (WGS) entry which is preliminary data.</text>
</comment>
<dbReference type="EMBL" id="VSRR010045538">
    <property type="protein sequence ID" value="MPC77297.1"/>
    <property type="molecule type" value="Genomic_DNA"/>
</dbReference>
<feature type="transmembrane region" description="Helical" evidence="1">
    <location>
        <begin position="20"/>
        <end position="39"/>
    </location>
</feature>
<sequence>MLMCSSLMMSYNPAKGYLSLLEFVTGIILLVFTLHNYLASPAEACRLTSARLLQVCSLLNCCWWLQIPNLLGHHHWLSSDDRQLFFRSGPYSYYNWTVALQGWWISFLTEMTTKIMHSQ</sequence>
<organism evidence="2 3">
    <name type="scientific">Portunus trituberculatus</name>
    <name type="common">Swimming crab</name>
    <name type="synonym">Neptunus trituberculatus</name>
    <dbReference type="NCBI Taxonomy" id="210409"/>
    <lineage>
        <taxon>Eukaryota</taxon>
        <taxon>Metazoa</taxon>
        <taxon>Ecdysozoa</taxon>
        <taxon>Arthropoda</taxon>
        <taxon>Crustacea</taxon>
        <taxon>Multicrustacea</taxon>
        <taxon>Malacostraca</taxon>
        <taxon>Eumalacostraca</taxon>
        <taxon>Eucarida</taxon>
        <taxon>Decapoda</taxon>
        <taxon>Pleocyemata</taxon>
        <taxon>Brachyura</taxon>
        <taxon>Eubrachyura</taxon>
        <taxon>Portunoidea</taxon>
        <taxon>Portunidae</taxon>
        <taxon>Portuninae</taxon>
        <taxon>Portunus</taxon>
    </lineage>
</organism>
<proteinExistence type="predicted"/>
<evidence type="ECO:0000313" key="2">
    <source>
        <dbReference type="EMBL" id="MPC77297.1"/>
    </source>
</evidence>
<evidence type="ECO:0000256" key="1">
    <source>
        <dbReference type="SAM" id="Phobius"/>
    </source>
</evidence>
<name>A0A5B7I717_PORTR</name>
<reference evidence="2 3" key="1">
    <citation type="submission" date="2019-05" db="EMBL/GenBank/DDBJ databases">
        <title>Another draft genome of Portunus trituberculatus and its Hox gene families provides insights of decapod evolution.</title>
        <authorList>
            <person name="Jeong J.-H."/>
            <person name="Song I."/>
            <person name="Kim S."/>
            <person name="Choi T."/>
            <person name="Kim D."/>
            <person name="Ryu S."/>
            <person name="Kim W."/>
        </authorList>
    </citation>
    <scope>NUCLEOTIDE SEQUENCE [LARGE SCALE GENOMIC DNA]</scope>
    <source>
        <tissue evidence="2">Muscle</tissue>
    </source>
</reference>
<accession>A0A5B7I717</accession>
<dbReference type="AlphaFoldDB" id="A0A5B7I717"/>
<evidence type="ECO:0000313" key="3">
    <source>
        <dbReference type="Proteomes" id="UP000324222"/>
    </source>
</evidence>
<keyword evidence="1" id="KW-0812">Transmembrane</keyword>
<keyword evidence="3" id="KW-1185">Reference proteome</keyword>
<protein>
    <submittedName>
        <fullName evidence="2">Uncharacterized protein</fullName>
    </submittedName>
</protein>
<keyword evidence="1" id="KW-0472">Membrane</keyword>
<gene>
    <name evidence="2" type="ORF">E2C01_071748</name>
</gene>
<keyword evidence="1" id="KW-1133">Transmembrane helix</keyword>
<dbReference type="Proteomes" id="UP000324222">
    <property type="component" value="Unassembled WGS sequence"/>
</dbReference>